<dbReference type="AlphaFoldDB" id="A0A3T1D0M3"/>
<proteinExistence type="inferred from homology"/>
<evidence type="ECO:0000259" key="5">
    <source>
        <dbReference type="Pfam" id="PF04542"/>
    </source>
</evidence>
<dbReference type="InterPro" id="IPR014284">
    <property type="entry name" value="RNA_pol_sigma-70_dom"/>
</dbReference>
<dbReference type="Pfam" id="PF08281">
    <property type="entry name" value="Sigma70_r4_2"/>
    <property type="match status" value="1"/>
</dbReference>
<keyword evidence="4" id="KW-0804">Transcription</keyword>
<dbReference type="GO" id="GO:0016987">
    <property type="term" value="F:sigma factor activity"/>
    <property type="evidence" value="ECO:0007669"/>
    <property type="project" value="UniProtKB-KW"/>
</dbReference>
<feature type="domain" description="RNA polymerase sigma factor 70 region 4 type 2" evidence="6">
    <location>
        <begin position="97"/>
        <end position="149"/>
    </location>
</feature>
<feature type="domain" description="RNA polymerase sigma-70 region 2" evidence="5">
    <location>
        <begin position="2"/>
        <end position="64"/>
    </location>
</feature>
<accession>A0A3T1D0M3</accession>
<gene>
    <name evidence="7" type="ORF">KCTCHS21_10560</name>
</gene>
<dbReference type="NCBIfam" id="TIGR02937">
    <property type="entry name" value="sigma70-ECF"/>
    <property type="match status" value="1"/>
</dbReference>
<dbReference type="Pfam" id="PF04542">
    <property type="entry name" value="Sigma70_r2"/>
    <property type="match status" value="1"/>
</dbReference>
<dbReference type="InterPro" id="IPR007627">
    <property type="entry name" value="RNA_pol_sigma70_r2"/>
</dbReference>
<dbReference type="SUPFAM" id="SSF88946">
    <property type="entry name" value="Sigma2 domain of RNA polymerase sigma factors"/>
    <property type="match status" value="1"/>
</dbReference>
<dbReference type="InterPro" id="IPR036388">
    <property type="entry name" value="WH-like_DNA-bd_sf"/>
</dbReference>
<evidence type="ECO:0000256" key="4">
    <source>
        <dbReference type="ARBA" id="ARBA00023163"/>
    </source>
</evidence>
<evidence type="ECO:0000259" key="6">
    <source>
        <dbReference type="Pfam" id="PF08281"/>
    </source>
</evidence>
<dbReference type="PANTHER" id="PTHR43133:SF60">
    <property type="entry name" value="RNA POLYMERASE SIGMA FACTOR SIGV"/>
    <property type="match status" value="1"/>
</dbReference>
<keyword evidence="3" id="KW-0731">Sigma factor</keyword>
<evidence type="ECO:0000256" key="3">
    <source>
        <dbReference type="ARBA" id="ARBA00023082"/>
    </source>
</evidence>
<evidence type="ECO:0000313" key="7">
    <source>
        <dbReference type="EMBL" id="BBI31657.1"/>
    </source>
</evidence>
<keyword evidence="8" id="KW-1185">Reference proteome</keyword>
<dbReference type="GO" id="GO:0006352">
    <property type="term" value="P:DNA-templated transcription initiation"/>
    <property type="evidence" value="ECO:0007669"/>
    <property type="project" value="InterPro"/>
</dbReference>
<dbReference type="Gene3D" id="1.10.1740.10">
    <property type="match status" value="1"/>
</dbReference>
<dbReference type="InterPro" id="IPR013249">
    <property type="entry name" value="RNA_pol_sigma70_r4_t2"/>
</dbReference>
<evidence type="ECO:0000313" key="8">
    <source>
        <dbReference type="Proteomes" id="UP000289856"/>
    </source>
</evidence>
<evidence type="ECO:0000256" key="1">
    <source>
        <dbReference type="ARBA" id="ARBA00010641"/>
    </source>
</evidence>
<protein>
    <submittedName>
        <fullName evidence="7">RNA polymerase subunit sigma-24</fullName>
    </submittedName>
</protein>
<dbReference type="InterPro" id="IPR013325">
    <property type="entry name" value="RNA_pol_sigma_r2"/>
</dbReference>
<dbReference type="PANTHER" id="PTHR43133">
    <property type="entry name" value="RNA POLYMERASE ECF-TYPE SIGMA FACTO"/>
    <property type="match status" value="1"/>
</dbReference>
<dbReference type="Gene3D" id="1.10.10.10">
    <property type="entry name" value="Winged helix-like DNA-binding domain superfamily/Winged helix DNA-binding domain"/>
    <property type="match status" value="1"/>
</dbReference>
<name>A0A3T1D0M3_9BACL</name>
<organism evidence="7 8">
    <name type="scientific">Cohnella abietis</name>
    <dbReference type="NCBI Taxonomy" id="2507935"/>
    <lineage>
        <taxon>Bacteria</taxon>
        <taxon>Bacillati</taxon>
        <taxon>Bacillota</taxon>
        <taxon>Bacilli</taxon>
        <taxon>Bacillales</taxon>
        <taxon>Paenibacillaceae</taxon>
        <taxon>Cohnella</taxon>
    </lineage>
</organism>
<reference evidence="7 8" key="1">
    <citation type="submission" date="2019-01" db="EMBL/GenBank/DDBJ databases">
        <title>Complete genome sequence of Cohnella hallensis HS21 isolated from Korean fir (Abies koreana) rhizospheric soil.</title>
        <authorList>
            <person name="Jiang L."/>
            <person name="Kang S.W."/>
            <person name="Kim S."/>
            <person name="Jung J."/>
            <person name="Kim C.Y."/>
            <person name="Kim D.H."/>
            <person name="Kim S.W."/>
            <person name="Lee J."/>
        </authorList>
    </citation>
    <scope>NUCLEOTIDE SEQUENCE [LARGE SCALE GENOMIC DNA]</scope>
    <source>
        <strain evidence="7 8">HS21</strain>
    </source>
</reference>
<evidence type="ECO:0000256" key="2">
    <source>
        <dbReference type="ARBA" id="ARBA00023015"/>
    </source>
</evidence>
<keyword evidence="2" id="KW-0805">Transcription regulation</keyword>
<dbReference type="CDD" id="cd06171">
    <property type="entry name" value="Sigma70_r4"/>
    <property type="match status" value="1"/>
</dbReference>
<sequence length="166" mass="19357">MQYGDELLRTAYLLVRDQQTAEEAVMDTFAQAYSKIQQLKEPAKLRSWLLRMVVNRCRMKMRTWSWRNILPSAHVDQMVEATEQSPEELMLAEWRHECLSDAILKLDYIYREAITLFYYNGLNVAEISEQIKCNENTVKARLSRGRAKLKQMLGEGDGDETGARAY</sequence>
<dbReference type="SUPFAM" id="SSF88659">
    <property type="entry name" value="Sigma3 and sigma4 domains of RNA polymerase sigma factors"/>
    <property type="match status" value="1"/>
</dbReference>
<dbReference type="Proteomes" id="UP000289856">
    <property type="component" value="Chromosome"/>
</dbReference>
<dbReference type="EMBL" id="AP019400">
    <property type="protein sequence ID" value="BBI31657.1"/>
    <property type="molecule type" value="Genomic_DNA"/>
</dbReference>
<dbReference type="InterPro" id="IPR039425">
    <property type="entry name" value="RNA_pol_sigma-70-like"/>
</dbReference>
<dbReference type="GO" id="GO:0003677">
    <property type="term" value="F:DNA binding"/>
    <property type="evidence" value="ECO:0007669"/>
    <property type="project" value="InterPro"/>
</dbReference>
<dbReference type="InterPro" id="IPR013324">
    <property type="entry name" value="RNA_pol_sigma_r3/r4-like"/>
</dbReference>
<comment type="similarity">
    <text evidence="1">Belongs to the sigma-70 factor family. ECF subfamily.</text>
</comment>
<dbReference type="KEGG" id="cohn:KCTCHS21_10560"/>